<protein>
    <submittedName>
        <fullName evidence="2">Uncharacterized protein</fullName>
    </submittedName>
</protein>
<sequence length="61" mass="6953">MHRHGRSLRCGQLTGPRFSNQSMRYMNQMQPEVPLDSMSERRPDGEGRRRPELAAVGGMPV</sequence>
<evidence type="ECO:0000313" key="2">
    <source>
        <dbReference type="EMBL" id="KAK1946536.1"/>
    </source>
</evidence>
<reference evidence="2" key="1">
    <citation type="submission" date="2023-08" db="EMBL/GenBank/DDBJ databases">
        <title>Reference Genome Resource for the Citrus Pathogen Phytophthora citrophthora.</title>
        <authorList>
            <person name="Moller H."/>
            <person name="Coetzee B."/>
            <person name="Rose L.J."/>
            <person name="Van Niekerk J.M."/>
        </authorList>
    </citation>
    <scope>NUCLEOTIDE SEQUENCE</scope>
    <source>
        <strain evidence="2">STE-U-9442</strain>
    </source>
</reference>
<evidence type="ECO:0000313" key="3">
    <source>
        <dbReference type="Proteomes" id="UP001259832"/>
    </source>
</evidence>
<dbReference type="Proteomes" id="UP001259832">
    <property type="component" value="Unassembled WGS sequence"/>
</dbReference>
<accession>A0AAD9LS37</accession>
<organism evidence="2 3">
    <name type="scientific">Phytophthora citrophthora</name>
    <dbReference type="NCBI Taxonomy" id="4793"/>
    <lineage>
        <taxon>Eukaryota</taxon>
        <taxon>Sar</taxon>
        <taxon>Stramenopiles</taxon>
        <taxon>Oomycota</taxon>
        <taxon>Peronosporomycetes</taxon>
        <taxon>Peronosporales</taxon>
        <taxon>Peronosporaceae</taxon>
        <taxon>Phytophthora</taxon>
    </lineage>
</organism>
<feature type="compositionally biased region" description="Basic and acidic residues" evidence="1">
    <location>
        <begin position="38"/>
        <end position="52"/>
    </location>
</feature>
<feature type="region of interest" description="Disordered" evidence="1">
    <location>
        <begin position="30"/>
        <end position="61"/>
    </location>
</feature>
<proteinExistence type="predicted"/>
<keyword evidence="3" id="KW-1185">Reference proteome</keyword>
<evidence type="ECO:0000256" key="1">
    <source>
        <dbReference type="SAM" id="MobiDB-lite"/>
    </source>
</evidence>
<dbReference type="AlphaFoldDB" id="A0AAD9LS37"/>
<name>A0AAD9LS37_9STRA</name>
<dbReference type="EMBL" id="JASMQC010000003">
    <property type="protein sequence ID" value="KAK1946536.1"/>
    <property type="molecule type" value="Genomic_DNA"/>
</dbReference>
<comment type="caution">
    <text evidence="2">The sequence shown here is derived from an EMBL/GenBank/DDBJ whole genome shotgun (WGS) entry which is preliminary data.</text>
</comment>
<gene>
    <name evidence="2" type="ORF">P3T76_002089</name>
</gene>